<organism evidence="1 2">
    <name type="scientific">Cymbomonas tetramitiformis</name>
    <dbReference type="NCBI Taxonomy" id="36881"/>
    <lineage>
        <taxon>Eukaryota</taxon>
        <taxon>Viridiplantae</taxon>
        <taxon>Chlorophyta</taxon>
        <taxon>Pyramimonadophyceae</taxon>
        <taxon>Pyramimonadales</taxon>
        <taxon>Pyramimonadaceae</taxon>
        <taxon>Cymbomonas</taxon>
    </lineage>
</organism>
<dbReference type="InterPro" id="IPR001333">
    <property type="entry name" value="Peptidase_M32_Taq"/>
</dbReference>
<dbReference type="AlphaFoldDB" id="A0AAE0L3I6"/>
<dbReference type="Pfam" id="PF02074">
    <property type="entry name" value="Peptidase_M32"/>
    <property type="match status" value="1"/>
</dbReference>
<dbReference type="GO" id="GO:0004181">
    <property type="term" value="F:metallocarboxypeptidase activity"/>
    <property type="evidence" value="ECO:0007669"/>
    <property type="project" value="InterPro"/>
</dbReference>
<dbReference type="SUPFAM" id="SSF55486">
    <property type="entry name" value="Metalloproteases ('zincins'), catalytic domain"/>
    <property type="match status" value="1"/>
</dbReference>
<evidence type="ECO:0000313" key="2">
    <source>
        <dbReference type="Proteomes" id="UP001190700"/>
    </source>
</evidence>
<sequence length="301" mass="33357">MMELSMGKIAKFVAPGVHFRKSPALRSRLPRVHPAARHVTTKAAAITEDYTELCGKLKEVSTLSGISGLLGWDEQVMMPSGAASVRSEQSSTLAGIIHEKSTDPKLGELLDRLSNCQADELTELERAVVRDASRNYRKTTAIPKELAQRSAELNSKGYQAWVKAREENDFKQFAPMLQQWVDLLQEKYAHHLDPDMLRSTSSLWVKLRAGVEGGERPLRFEGGGGEGMRFEGGGVAARFEGGGAVAVPEGLKVEAVAALRFEVEAVAALRLRWRRWRPWVGWGGGRPLRFEEWESGENDMS</sequence>
<dbReference type="PANTHER" id="PTHR34217:SF1">
    <property type="entry name" value="CARBOXYPEPTIDASE 1"/>
    <property type="match status" value="1"/>
</dbReference>
<protein>
    <recommendedName>
        <fullName evidence="3">Carboxypeptidase</fullName>
    </recommendedName>
</protein>
<keyword evidence="2" id="KW-1185">Reference proteome</keyword>
<proteinExistence type="predicted"/>
<accession>A0AAE0L3I6</accession>
<evidence type="ECO:0008006" key="3">
    <source>
        <dbReference type="Google" id="ProtNLM"/>
    </source>
</evidence>
<dbReference type="GO" id="GO:0006508">
    <property type="term" value="P:proteolysis"/>
    <property type="evidence" value="ECO:0007669"/>
    <property type="project" value="InterPro"/>
</dbReference>
<dbReference type="EMBL" id="LGRX02010249">
    <property type="protein sequence ID" value="KAK3270693.1"/>
    <property type="molecule type" value="Genomic_DNA"/>
</dbReference>
<name>A0AAE0L3I6_9CHLO</name>
<reference evidence="1 2" key="1">
    <citation type="journal article" date="2015" name="Genome Biol. Evol.">
        <title>Comparative Genomics of a Bacterivorous Green Alga Reveals Evolutionary Causalities and Consequences of Phago-Mixotrophic Mode of Nutrition.</title>
        <authorList>
            <person name="Burns J.A."/>
            <person name="Paasch A."/>
            <person name="Narechania A."/>
            <person name="Kim E."/>
        </authorList>
    </citation>
    <scope>NUCLEOTIDE SEQUENCE [LARGE SCALE GENOMIC DNA]</scope>
    <source>
        <strain evidence="1 2">PLY_AMNH</strain>
    </source>
</reference>
<dbReference type="PANTHER" id="PTHR34217">
    <property type="entry name" value="METAL-DEPENDENT CARBOXYPEPTIDASE"/>
    <property type="match status" value="1"/>
</dbReference>
<dbReference type="PROSITE" id="PS52034">
    <property type="entry name" value="PEPTIDASE_M32"/>
    <property type="match status" value="1"/>
</dbReference>
<dbReference type="Gene3D" id="1.10.1370.30">
    <property type="match status" value="1"/>
</dbReference>
<evidence type="ECO:0000313" key="1">
    <source>
        <dbReference type="EMBL" id="KAK3270693.1"/>
    </source>
</evidence>
<gene>
    <name evidence="1" type="ORF">CYMTET_20921</name>
</gene>
<dbReference type="Proteomes" id="UP001190700">
    <property type="component" value="Unassembled WGS sequence"/>
</dbReference>
<comment type="caution">
    <text evidence="1">The sequence shown here is derived from an EMBL/GenBank/DDBJ whole genome shotgun (WGS) entry which is preliminary data.</text>
</comment>